<protein>
    <recommendedName>
        <fullName evidence="3">DUF2946 domain-containing protein</fullName>
    </recommendedName>
</protein>
<dbReference type="EMBL" id="UGQL01000002">
    <property type="protein sequence ID" value="STZ69603.1"/>
    <property type="molecule type" value="Genomic_DNA"/>
</dbReference>
<reference evidence="1 2" key="1">
    <citation type="submission" date="2018-06" db="EMBL/GenBank/DDBJ databases">
        <authorList>
            <consortium name="Pathogen Informatics"/>
            <person name="Doyle S."/>
        </authorList>
    </citation>
    <scope>NUCLEOTIDE SEQUENCE [LARGE SCALE GENOMIC DNA]</scope>
    <source>
        <strain evidence="1 2">NCTC11179</strain>
    </source>
</reference>
<gene>
    <name evidence="1" type="ORF">NCTC11179_03113</name>
</gene>
<dbReference type="Proteomes" id="UP000255024">
    <property type="component" value="Unassembled WGS sequence"/>
</dbReference>
<sequence>MIARVLLVVAFLFTTVFQLVHSYQHISTAVAYEQEHHTHAHYTEGRSDHGGVQLTEDHSHMDHCFACDFIPTSGLEPVQMEWHAVAYQTIQEVQEEVTLLFTPLSHVYYSLRAPPVWV</sequence>
<organism evidence="1 2">
    <name type="scientific">Myroides odoratus</name>
    <name type="common">Flavobacterium odoratum</name>
    <dbReference type="NCBI Taxonomy" id="256"/>
    <lineage>
        <taxon>Bacteria</taxon>
        <taxon>Pseudomonadati</taxon>
        <taxon>Bacteroidota</taxon>
        <taxon>Flavobacteriia</taxon>
        <taxon>Flavobacteriales</taxon>
        <taxon>Flavobacteriaceae</taxon>
        <taxon>Myroides</taxon>
    </lineage>
</organism>
<proteinExistence type="predicted"/>
<evidence type="ECO:0008006" key="3">
    <source>
        <dbReference type="Google" id="ProtNLM"/>
    </source>
</evidence>
<name>A0A378U629_MYROD</name>
<evidence type="ECO:0000313" key="1">
    <source>
        <dbReference type="EMBL" id="STZ69603.1"/>
    </source>
</evidence>
<evidence type="ECO:0000313" key="2">
    <source>
        <dbReference type="Proteomes" id="UP000255024"/>
    </source>
</evidence>
<dbReference type="AlphaFoldDB" id="A0A378U629"/>
<accession>A0A378U629</accession>
<dbReference type="InterPro" id="IPR021333">
    <property type="entry name" value="DUF2946"/>
</dbReference>
<keyword evidence="2" id="KW-1185">Reference proteome</keyword>
<dbReference type="Pfam" id="PF11162">
    <property type="entry name" value="DUF2946"/>
    <property type="match status" value="1"/>
</dbReference>